<dbReference type="GO" id="GO:0043529">
    <property type="term" value="C:GET complex"/>
    <property type="evidence" value="ECO:0007669"/>
    <property type="project" value="TreeGrafter"/>
</dbReference>
<reference evidence="11 12" key="1">
    <citation type="journal article" date="2018" name="Sci. Rep.">
        <title>Raphidocelis subcapitata (=Pseudokirchneriella subcapitata) provides an insight into genome evolution and environmental adaptations in the Sphaeropleales.</title>
        <authorList>
            <person name="Suzuki S."/>
            <person name="Yamaguchi H."/>
            <person name="Nakajima N."/>
            <person name="Kawachi M."/>
        </authorList>
    </citation>
    <scope>NUCLEOTIDE SEQUENCE [LARGE SCALE GENOMIC DNA]</scope>
    <source>
        <strain evidence="11 12">NIES-35</strain>
    </source>
</reference>
<feature type="domain" description="ArsA/GET3 Anion-transporting ATPase-like" evidence="10">
    <location>
        <begin position="21"/>
        <end position="316"/>
    </location>
</feature>
<evidence type="ECO:0000256" key="4">
    <source>
        <dbReference type="ARBA" id="ARBA00022741"/>
    </source>
</evidence>
<evidence type="ECO:0000256" key="3">
    <source>
        <dbReference type="ARBA" id="ARBA00022490"/>
    </source>
</evidence>
<comment type="function">
    <text evidence="8">ATPase required for the post-translational delivery of tail-anchored (TA) proteins to the endoplasmic reticulum. Recognizes and selectively binds the transmembrane domain of TA proteins in the cytosol. This complex then targets to the endoplasmic reticulum by membrane-bound receptors, where the tail-anchored protein is released for insertion. This process is regulated by ATP binding and hydrolysis. ATP binding drives the homodimer towards the closed dimer state, facilitating recognition of newly synthesized TA membrane proteins. ATP hydrolysis is required for insertion. Subsequently, the homodimer reverts towards the open dimer state, lowering its affinity for the membrane-bound receptor, and returning it to the cytosol to initiate a new round of targeting.</text>
</comment>
<evidence type="ECO:0000256" key="7">
    <source>
        <dbReference type="ARBA" id="ARBA00022840"/>
    </source>
</evidence>
<keyword evidence="9" id="KW-0175">Coiled coil</keyword>
<feature type="coiled-coil region" evidence="9">
    <location>
        <begin position="325"/>
        <end position="352"/>
    </location>
</feature>
<feature type="active site" evidence="8">
    <location>
        <position position="57"/>
    </location>
</feature>
<evidence type="ECO:0000256" key="6">
    <source>
        <dbReference type="ARBA" id="ARBA00022824"/>
    </source>
</evidence>
<dbReference type="FunFam" id="3.40.50.300:FF:000235">
    <property type="entry name" value="ATPase ASNA1"/>
    <property type="match status" value="1"/>
</dbReference>
<evidence type="ECO:0000259" key="10">
    <source>
        <dbReference type="Pfam" id="PF02374"/>
    </source>
</evidence>
<evidence type="ECO:0000256" key="2">
    <source>
        <dbReference type="ARBA" id="ARBA00022448"/>
    </source>
</evidence>
<dbReference type="Pfam" id="PF02374">
    <property type="entry name" value="ArsA_ATPase"/>
    <property type="match status" value="1"/>
</dbReference>
<dbReference type="GO" id="GO:0071816">
    <property type="term" value="P:tail-anchored membrane protein insertion into ER membrane"/>
    <property type="evidence" value="ECO:0007669"/>
    <property type="project" value="TreeGrafter"/>
</dbReference>
<accession>A0A2V0PGK7</accession>
<dbReference type="STRING" id="307507.A0A2V0PGK7"/>
<evidence type="ECO:0000256" key="1">
    <source>
        <dbReference type="ARBA" id="ARBA00011040"/>
    </source>
</evidence>
<protein>
    <recommendedName>
        <fullName evidence="10">ArsA/GET3 Anion-transporting ATPase-like domain-containing protein</fullName>
    </recommendedName>
</protein>
<dbReference type="OrthoDB" id="1770at2759"/>
<evidence type="ECO:0000256" key="9">
    <source>
        <dbReference type="SAM" id="Coils"/>
    </source>
</evidence>
<comment type="subcellular location">
    <subcellularLocation>
        <location evidence="8">Cytoplasm</location>
    </subcellularLocation>
    <subcellularLocation>
        <location evidence="8">Endoplasmic reticulum</location>
    </subcellularLocation>
</comment>
<feature type="binding site" evidence="8">
    <location>
        <begin position="28"/>
        <end position="35"/>
    </location>
    <ligand>
        <name>ATP</name>
        <dbReference type="ChEBI" id="CHEBI:30616"/>
    </ligand>
</feature>
<keyword evidence="12" id="KW-1185">Reference proteome</keyword>
<keyword evidence="6 8" id="KW-0256">Endoplasmic reticulum</keyword>
<comment type="caution">
    <text evidence="11">The sequence shown here is derived from an EMBL/GenBank/DDBJ whole genome shotgun (WGS) entry which is preliminary data.</text>
</comment>
<dbReference type="AlphaFoldDB" id="A0A2V0PGK7"/>
<evidence type="ECO:0000313" key="11">
    <source>
        <dbReference type="EMBL" id="GBF97043.1"/>
    </source>
</evidence>
<feature type="binding site" evidence="8">
    <location>
        <position position="229"/>
    </location>
    <ligand>
        <name>ATP</name>
        <dbReference type="ChEBI" id="CHEBI:30616"/>
    </ligand>
</feature>
<dbReference type="GO" id="GO:0016887">
    <property type="term" value="F:ATP hydrolysis activity"/>
    <property type="evidence" value="ECO:0007669"/>
    <property type="project" value="InterPro"/>
</dbReference>
<dbReference type="InterPro" id="IPR027417">
    <property type="entry name" value="P-loop_NTPase"/>
</dbReference>
<dbReference type="PANTHER" id="PTHR10803:SF3">
    <property type="entry name" value="ATPASE GET3"/>
    <property type="match status" value="1"/>
</dbReference>
<comment type="caution">
    <text evidence="8">Lacks conserved residue(s) required for the propagation of feature annotation.</text>
</comment>
<evidence type="ECO:0000256" key="5">
    <source>
        <dbReference type="ARBA" id="ARBA00022801"/>
    </source>
</evidence>
<dbReference type="CDD" id="cd02035">
    <property type="entry name" value="ArsA"/>
    <property type="match status" value="1"/>
</dbReference>
<proteinExistence type="inferred from homology"/>
<dbReference type="EMBL" id="BDRX01000091">
    <property type="protein sequence ID" value="GBF97043.1"/>
    <property type="molecule type" value="Genomic_DNA"/>
</dbReference>
<evidence type="ECO:0000313" key="12">
    <source>
        <dbReference type="Proteomes" id="UP000247498"/>
    </source>
</evidence>
<dbReference type="Proteomes" id="UP000247498">
    <property type="component" value="Unassembled WGS sequence"/>
</dbReference>
<dbReference type="GO" id="GO:0005524">
    <property type="term" value="F:ATP binding"/>
    <property type="evidence" value="ECO:0007669"/>
    <property type="project" value="UniProtKB-UniRule"/>
</dbReference>
<keyword evidence="7 8" id="KW-0067">ATP-binding</keyword>
<comment type="similarity">
    <text evidence="1 8">Belongs to the arsA ATPase family.</text>
</comment>
<name>A0A2V0PGK7_9CHLO</name>
<comment type="subunit">
    <text evidence="8">Homodimer.</text>
</comment>
<dbReference type="NCBIfam" id="TIGR00345">
    <property type="entry name" value="GET3_arsA_TRC40"/>
    <property type="match status" value="1"/>
</dbReference>
<keyword evidence="2 8" id="KW-0813">Transport</keyword>
<gene>
    <name evidence="11" type="ORF">Rsub_09516</name>
</gene>
<feature type="binding site" evidence="8">
    <location>
        <position position="256"/>
    </location>
    <ligand>
        <name>ATP</name>
        <dbReference type="ChEBI" id="CHEBI:30616"/>
    </ligand>
</feature>
<dbReference type="FunCoup" id="A0A2V0PGK7">
    <property type="interactions" value="2143"/>
</dbReference>
<evidence type="ECO:0000256" key="8">
    <source>
        <dbReference type="HAMAP-Rule" id="MF_03112"/>
    </source>
</evidence>
<organism evidence="11 12">
    <name type="scientific">Raphidocelis subcapitata</name>
    <dbReference type="NCBI Taxonomy" id="307507"/>
    <lineage>
        <taxon>Eukaryota</taxon>
        <taxon>Viridiplantae</taxon>
        <taxon>Chlorophyta</taxon>
        <taxon>core chlorophytes</taxon>
        <taxon>Chlorophyceae</taxon>
        <taxon>CS clade</taxon>
        <taxon>Sphaeropleales</taxon>
        <taxon>Selenastraceae</taxon>
        <taxon>Raphidocelis</taxon>
    </lineage>
</organism>
<dbReference type="InterPro" id="IPR025723">
    <property type="entry name" value="ArsA/GET3_ATPase-like"/>
</dbReference>
<dbReference type="PANTHER" id="PTHR10803">
    <property type="entry name" value="ARSENICAL PUMP-DRIVING ATPASE ARSENITE-TRANSLOCATING ATPASE"/>
    <property type="match status" value="1"/>
</dbReference>
<dbReference type="InterPro" id="IPR027542">
    <property type="entry name" value="ATPase_ArsA/GET3_euk"/>
</dbReference>
<dbReference type="InterPro" id="IPR016300">
    <property type="entry name" value="ATPase_ArsA/GET3"/>
</dbReference>
<dbReference type="InParanoid" id="A0A2V0PGK7"/>
<dbReference type="HAMAP" id="MF_03112">
    <property type="entry name" value="Asna1_Get3"/>
    <property type="match status" value="1"/>
</dbReference>
<keyword evidence="3 8" id="KW-0963">Cytoplasm</keyword>
<keyword evidence="4 8" id="KW-0547">Nucleotide-binding</keyword>
<dbReference type="Gene3D" id="3.40.50.300">
    <property type="entry name" value="P-loop containing nucleotide triphosphate hydrolases"/>
    <property type="match status" value="1"/>
</dbReference>
<sequence length="357" mass="39100">MEDGAQPEPTLDNVVDQNTLKWIFVGGKGGVGKTTCSSSLAVQLAARRESVLIISTDPAHNLSDAFRQKFTKTPSLVQGFTNLYAMEVDPTPDSADLEQMEWAQDGFFQDLASSIPGIDEAMSFAEVMKQVQSMDYSTIVFDTAPTGHTLRLLNFPTLLEKGLNKLVSLKATMGGMVGQVSRMVGIPGGEELPDVLLGKVEGLLGVVRQVNAQFQDPALTTFVCVCIPEFLSLYETERLVQELARYGIDSRNIVINQVIFPEAASGSRLLEARVRMQQKYLEQFHDLYEDFHLVKLPLLEEEVRGVDALKAFGVNLLQPYTPPPLAAAGGREAELEAEVARLKARVAELEAALAAKR</sequence>
<dbReference type="SUPFAM" id="SSF52540">
    <property type="entry name" value="P-loop containing nucleoside triphosphate hydrolases"/>
    <property type="match status" value="1"/>
</dbReference>
<keyword evidence="5 8" id="KW-0378">Hydrolase</keyword>